<keyword evidence="4" id="KW-1185">Reference proteome</keyword>
<feature type="compositionally biased region" description="Basic residues" evidence="2">
    <location>
        <begin position="110"/>
        <end position="119"/>
    </location>
</feature>
<reference evidence="3 4" key="1">
    <citation type="submission" date="2024-05" db="EMBL/GenBank/DDBJ databases">
        <title>A draft genome resource for the thread blight pathogen Marasmius tenuissimus strain MS-2.</title>
        <authorList>
            <person name="Yulfo-Soto G.E."/>
            <person name="Baruah I.K."/>
            <person name="Amoako-Attah I."/>
            <person name="Bukari Y."/>
            <person name="Meinhardt L.W."/>
            <person name="Bailey B.A."/>
            <person name="Cohen S.P."/>
        </authorList>
    </citation>
    <scope>NUCLEOTIDE SEQUENCE [LARGE SCALE GENOMIC DNA]</scope>
    <source>
        <strain evidence="3 4">MS-2</strain>
    </source>
</reference>
<accession>A0ABR2ZPB2</accession>
<protein>
    <submittedName>
        <fullName evidence="3">Uncharacterized protein</fullName>
    </submittedName>
</protein>
<gene>
    <name evidence="3" type="ORF">AAF712_009596</name>
</gene>
<keyword evidence="1" id="KW-0175">Coiled coil</keyword>
<sequence length="179" mass="19004">MSSKNYDNRNAHQNPNKYMNDFTKVLAGEVRMLLAEVGKLREEKAQLQSEIGELMQLKSRNGARAIGPGGELAIFTPGPPGWGPPGMEPPPASPPPLDPSEPARPAWRTVSKRAPRKKPAPAPPPAPASPPPPPNMPAWAQWRPNPVYSPSIPGSMGSPMPGTPPPASRAGLFGPPSPK</sequence>
<evidence type="ECO:0000313" key="3">
    <source>
        <dbReference type="EMBL" id="KAL0063501.1"/>
    </source>
</evidence>
<evidence type="ECO:0000313" key="4">
    <source>
        <dbReference type="Proteomes" id="UP001437256"/>
    </source>
</evidence>
<feature type="region of interest" description="Disordered" evidence="2">
    <location>
        <begin position="63"/>
        <end position="179"/>
    </location>
</feature>
<evidence type="ECO:0000256" key="1">
    <source>
        <dbReference type="SAM" id="Coils"/>
    </source>
</evidence>
<feature type="compositionally biased region" description="Low complexity" evidence="2">
    <location>
        <begin position="149"/>
        <end position="160"/>
    </location>
</feature>
<comment type="caution">
    <text evidence="3">The sequence shown here is derived from an EMBL/GenBank/DDBJ whole genome shotgun (WGS) entry which is preliminary data.</text>
</comment>
<name>A0ABR2ZPB2_9AGAR</name>
<dbReference type="Proteomes" id="UP001437256">
    <property type="component" value="Unassembled WGS sequence"/>
</dbReference>
<evidence type="ECO:0000256" key="2">
    <source>
        <dbReference type="SAM" id="MobiDB-lite"/>
    </source>
</evidence>
<dbReference type="EMBL" id="JBBXMP010000080">
    <property type="protein sequence ID" value="KAL0063501.1"/>
    <property type="molecule type" value="Genomic_DNA"/>
</dbReference>
<feature type="compositionally biased region" description="Pro residues" evidence="2">
    <location>
        <begin position="120"/>
        <end position="136"/>
    </location>
</feature>
<feature type="coiled-coil region" evidence="1">
    <location>
        <begin position="30"/>
        <end position="60"/>
    </location>
</feature>
<proteinExistence type="predicted"/>
<organism evidence="3 4">
    <name type="scientific">Marasmius tenuissimus</name>
    <dbReference type="NCBI Taxonomy" id="585030"/>
    <lineage>
        <taxon>Eukaryota</taxon>
        <taxon>Fungi</taxon>
        <taxon>Dikarya</taxon>
        <taxon>Basidiomycota</taxon>
        <taxon>Agaricomycotina</taxon>
        <taxon>Agaricomycetes</taxon>
        <taxon>Agaricomycetidae</taxon>
        <taxon>Agaricales</taxon>
        <taxon>Marasmiineae</taxon>
        <taxon>Marasmiaceae</taxon>
        <taxon>Marasmius</taxon>
    </lineage>
</organism>
<feature type="compositionally biased region" description="Pro residues" evidence="2">
    <location>
        <begin position="77"/>
        <end position="99"/>
    </location>
</feature>